<gene>
    <name evidence="2" type="ORF">LCGC14_2323650</name>
</gene>
<dbReference type="AlphaFoldDB" id="A0A0F9EUH1"/>
<sequence>MCDERLSRGAVCPLLLPTPRRHLPRGLRRHEWARSIECRVTAFQTGSSFSAPQASDNPPAIILGGGDIAVPVARSLGSAGIDVHALGTTPDPIRHSRYCAAFTDLGAGQGVQERWLEWLQHGPRGAVILPCNDDGLELVARNRQTLLELGYRPVEGRDDVMLAMLDKGRTYELARRAGLETPRSIEVRTNKDIDAAAGDSTYPCALKPLHSHLFAKRSGTDAKLLVVHDRSALESGLTRLLGLGLEMMVTEIIPGGEDQLFDYHSYIDRNGEPLFHFTARKLRQFSIHFGIACYRVGEWIPDVAEESLRFLQGAGLRGLAYVEWKRDARDGRLKLIECNHRFTPLGPLMERSGIDLPLLVYNQVVGRPGPPVDSYRRGLHLWDPEKDVRAFLAYRSRNEITLAQWLRSLLHRQTLPIFRWNDPRPTVAYCLRLFVRAARVLTGRSRISRGTPEHWKAENRQLAEP</sequence>
<dbReference type="PROSITE" id="PS50975">
    <property type="entry name" value="ATP_GRASP"/>
    <property type="match status" value="1"/>
</dbReference>
<accession>A0A0F9EUH1</accession>
<feature type="domain" description="ATP-grasp" evidence="1">
    <location>
        <begin position="171"/>
        <end position="365"/>
    </location>
</feature>
<dbReference type="Gene3D" id="3.30.470.20">
    <property type="entry name" value="ATP-grasp fold, B domain"/>
    <property type="match status" value="1"/>
</dbReference>
<dbReference type="EMBL" id="LAZR01033253">
    <property type="protein sequence ID" value="KKL48625.1"/>
    <property type="molecule type" value="Genomic_DNA"/>
</dbReference>
<organism evidence="2">
    <name type="scientific">marine sediment metagenome</name>
    <dbReference type="NCBI Taxonomy" id="412755"/>
    <lineage>
        <taxon>unclassified sequences</taxon>
        <taxon>metagenomes</taxon>
        <taxon>ecological metagenomes</taxon>
    </lineage>
</organism>
<dbReference type="GO" id="GO:0046872">
    <property type="term" value="F:metal ion binding"/>
    <property type="evidence" value="ECO:0007669"/>
    <property type="project" value="InterPro"/>
</dbReference>
<dbReference type="GO" id="GO:0005524">
    <property type="term" value="F:ATP binding"/>
    <property type="evidence" value="ECO:0007669"/>
    <property type="project" value="InterPro"/>
</dbReference>
<name>A0A0F9EUH1_9ZZZZ</name>
<reference evidence="2" key="1">
    <citation type="journal article" date="2015" name="Nature">
        <title>Complex archaea that bridge the gap between prokaryotes and eukaryotes.</title>
        <authorList>
            <person name="Spang A."/>
            <person name="Saw J.H."/>
            <person name="Jorgensen S.L."/>
            <person name="Zaremba-Niedzwiedzka K."/>
            <person name="Martijn J."/>
            <person name="Lind A.E."/>
            <person name="van Eijk R."/>
            <person name="Schleper C."/>
            <person name="Guy L."/>
            <person name="Ettema T.J."/>
        </authorList>
    </citation>
    <scope>NUCLEOTIDE SEQUENCE</scope>
</reference>
<evidence type="ECO:0000259" key="1">
    <source>
        <dbReference type="PROSITE" id="PS50975"/>
    </source>
</evidence>
<dbReference type="InterPro" id="IPR011761">
    <property type="entry name" value="ATP-grasp"/>
</dbReference>
<dbReference type="InterPro" id="IPR013815">
    <property type="entry name" value="ATP_grasp_subdomain_1"/>
</dbReference>
<comment type="caution">
    <text evidence="2">The sequence shown here is derived from an EMBL/GenBank/DDBJ whole genome shotgun (WGS) entry which is preliminary data.</text>
</comment>
<proteinExistence type="predicted"/>
<dbReference type="SUPFAM" id="SSF56059">
    <property type="entry name" value="Glutathione synthetase ATP-binding domain-like"/>
    <property type="match status" value="1"/>
</dbReference>
<evidence type="ECO:0000313" key="2">
    <source>
        <dbReference type="EMBL" id="KKL48625.1"/>
    </source>
</evidence>
<dbReference type="Gene3D" id="3.30.1490.20">
    <property type="entry name" value="ATP-grasp fold, A domain"/>
    <property type="match status" value="1"/>
</dbReference>
<protein>
    <recommendedName>
        <fullName evidence="1">ATP-grasp domain-containing protein</fullName>
    </recommendedName>
</protein>